<evidence type="ECO:0000256" key="4">
    <source>
        <dbReference type="ARBA" id="ARBA00023163"/>
    </source>
</evidence>
<feature type="region of interest" description="Disordered" evidence="6">
    <location>
        <begin position="20"/>
        <end position="39"/>
    </location>
</feature>
<feature type="signal peptide" evidence="7">
    <location>
        <begin position="1"/>
        <end position="22"/>
    </location>
</feature>
<evidence type="ECO:0000256" key="5">
    <source>
        <dbReference type="ARBA" id="ARBA00023242"/>
    </source>
</evidence>
<accession>A0AAD6CUX8</accession>
<dbReference type="GO" id="GO:0003677">
    <property type="term" value="F:DNA binding"/>
    <property type="evidence" value="ECO:0007669"/>
    <property type="project" value="UniProtKB-KW"/>
</dbReference>
<dbReference type="SUPFAM" id="SSF57701">
    <property type="entry name" value="Zn2/Cys6 DNA-binding domain"/>
    <property type="match status" value="1"/>
</dbReference>
<dbReference type="Proteomes" id="UP001220324">
    <property type="component" value="Unassembled WGS sequence"/>
</dbReference>
<evidence type="ECO:0000313" key="9">
    <source>
        <dbReference type="EMBL" id="KAJ5537741.1"/>
    </source>
</evidence>
<dbReference type="CDD" id="cd12148">
    <property type="entry name" value="fungal_TF_MHR"/>
    <property type="match status" value="1"/>
</dbReference>
<keyword evidence="4" id="KW-0804">Transcription</keyword>
<dbReference type="InterPro" id="IPR036864">
    <property type="entry name" value="Zn2-C6_fun-type_DNA-bd_sf"/>
</dbReference>
<keyword evidence="2" id="KW-0805">Transcription regulation</keyword>
<dbReference type="InterPro" id="IPR050613">
    <property type="entry name" value="Sec_Metabolite_Reg"/>
</dbReference>
<dbReference type="InterPro" id="IPR001138">
    <property type="entry name" value="Zn2Cys6_DnaBD"/>
</dbReference>
<dbReference type="EMBL" id="JAQIZZ010000006">
    <property type="protein sequence ID" value="KAJ5537741.1"/>
    <property type="molecule type" value="Genomic_DNA"/>
</dbReference>
<evidence type="ECO:0000313" key="10">
    <source>
        <dbReference type="Proteomes" id="UP001220324"/>
    </source>
</evidence>
<dbReference type="SMART" id="SM00066">
    <property type="entry name" value="GAL4"/>
    <property type="match status" value="1"/>
</dbReference>
<feature type="chain" id="PRO_5042248926" evidence="7">
    <location>
        <begin position="23"/>
        <end position="709"/>
    </location>
</feature>
<feature type="non-terminal residue" evidence="9">
    <location>
        <position position="1"/>
    </location>
</feature>
<organism evidence="9 10">
    <name type="scientific">Penicillium frequentans</name>
    <dbReference type="NCBI Taxonomy" id="3151616"/>
    <lineage>
        <taxon>Eukaryota</taxon>
        <taxon>Fungi</taxon>
        <taxon>Dikarya</taxon>
        <taxon>Ascomycota</taxon>
        <taxon>Pezizomycotina</taxon>
        <taxon>Eurotiomycetes</taxon>
        <taxon>Eurotiomycetidae</taxon>
        <taxon>Eurotiales</taxon>
        <taxon>Aspergillaceae</taxon>
        <taxon>Penicillium</taxon>
    </lineage>
</organism>
<evidence type="ECO:0000256" key="1">
    <source>
        <dbReference type="ARBA" id="ARBA00004123"/>
    </source>
</evidence>
<evidence type="ECO:0000256" key="3">
    <source>
        <dbReference type="ARBA" id="ARBA00023125"/>
    </source>
</evidence>
<sequence>DVFRVFFIVVLQTIMMKRKVTGAPNTPSKRQPRQDPVSCDSCRKKKLKCDRSLPCSSCTSRRLDCKYGYHGSLGSPGVKPASFTERVPSIDRVEPCRSQLPAYQPEPQTRTRDDPYITADRLETIVMGHRVPSAIPAFLREQISQPHIDSQSRQGSGMFTFLHDSCMASHQNPTTVPLTSFLPAETEVMSLFNYYCNHLDYQYHLVIPERTKRDIHTLYDNVTDNVPIDLSVLALLFSISATAIFFETLSKDSPECAERRSREAAFLAGASLVQSNFMSYPTVAGLQASLIIGHHLSGHLLHPSIASFFVQGTMISQAKSLGLHILDSPSSEEDRRVNAFDEGDVELKRRLWWDLATYDWFLGFLSGPQEFTYSINPKHMNVRVPLNIDDEDIESGIPVSLSTPTCMSYTLARLRLAEICREIVDETATEHFKGEDVPYERILDLERKLHDEYARLPPFFRYDQSSRREFADLYDERPVFCWQRTFVQQGYHARFLRLHRRYFVRGAKDPRYSYSHVVSLQSARKVLELKRIMDEEHPVIAPNSSYFWAIMHHVFMAAVTLLINVCFNWDDILAEKQKQEVLDACRMLSRAQQVSCIAREGINAMMGTLRKHWKQQRRPIPGANAEQLAMAQKSLEENMEEGSMVPFAPFARTTSHPHDNTLDPGTTDLNLVPLEDIWSEMLDDSAHVGLDTPAWMDLLNDLTSTGVPY</sequence>
<dbReference type="Gene3D" id="4.10.240.10">
    <property type="entry name" value="Zn(2)-C6 fungal-type DNA-binding domain"/>
    <property type="match status" value="1"/>
</dbReference>
<dbReference type="AlphaFoldDB" id="A0AAD6CUX8"/>
<evidence type="ECO:0000256" key="7">
    <source>
        <dbReference type="SAM" id="SignalP"/>
    </source>
</evidence>
<keyword evidence="10" id="KW-1185">Reference proteome</keyword>
<dbReference type="PROSITE" id="PS00463">
    <property type="entry name" value="ZN2_CY6_FUNGAL_1"/>
    <property type="match status" value="1"/>
</dbReference>
<dbReference type="GO" id="GO:0005634">
    <property type="term" value="C:nucleus"/>
    <property type="evidence" value="ECO:0007669"/>
    <property type="project" value="UniProtKB-SubCell"/>
</dbReference>
<gene>
    <name evidence="9" type="ORF">N7494_007220</name>
</gene>
<name>A0AAD6CUX8_9EURO</name>
<dbReference type="CDD" id="cd00067">
    <property type="entry name" value="GAL4"/>
    <property type="match status" value="1"/>
</dbReference>
<dbReference type="GO" id="GO:0000981">
    <property type="term" value="F:DNA-binding transcription factor activity, RNA polymerase II-specific"/>
    <property type="evidence" value="ECO:0007669"/>
    <property type="project" value="InterPro"/>
</dbReference>
<dbReference type="PROSITE" id="PS50048">
    <property type="entry name" value="ZN2_CY6_FUNGAL_2"/>
    <property type="match status" value="1"/>
</dbReference>
<evidence type="ECO:0000256" key="6">
    <source>
        <dbReference type="SAM" id="MobiDB-lite"/>
    </source>
</evidence>
<evidence type="ECO:0000259" key="8">
    <source>
        <dbReference type="PROSITE" id="PS50048"/>
    </source>
</evidence>
<dbReference type="PANTHER" id="PTHR31001:SF90">
    <property type="entry name" value="CENTROMERE DNA-BINDING PROTEIN COMPLEX CBF3 SUBUNIT B"/>
    <property type="match status" value="1"/>
</dbReference>
<keyword evidence="7" id="KW-0732">Signal</keyword>
<comment type="caution">
    <text evidence="9">The sequence shown here is derived from an EMBL/GenBank/DDBJ whole genome shotgun (WGS) entry which is preliminary data.</text>
</comment>
<dbReference type="Pfam" id="PF00172">
    <property type="entry name" value="Zn_clus"/>
    <property type="match status" value="1"/>
</dbReference>
<keyword evidence="3" id="KW-0238">DNA-binding</keyword>
<dbReference type="PANTHER" id="PTHR31001">
    <property type="entry name" value="UNCHARACTERIZED TRANSCRIPTIONAL REGULATORY PROTEIN"/>
    <property type="match status" value="1"/>
</dbReference>
<protein>
    <submittedName>
        <fullName evidence="9">Transcriptional regulator family: Fungal Specific TF</fullName>
    </submittedName>
</protein>
<proteinExistence type="predicted"/>
<evidence type="ECO:0000256" key="2">
    <source>
        <dbReference type="ARBA" id="ARBA00023015"/>
    </source>
</evidence>
<keyword evidence="5" id="KW-0539">Nucleus</keyword>
<dbReference type="GO" id="GO:0008270">
    <property type="term" value="F:zinc ion binding"/>
    <property type="evidence" value="ECO:0007669"/>
    <property type="project" value="InterPro"/>
</dbReference>
<reference evidence="9 10" key="1">
    <citation type="journal article" date="2023" name="IMA Fungus">
        <title>Comparative genomic study of the Penicillium genus elucidates a diverse pangenome and 15 lateral gene transfer events.</title>
        <authorList>
            <person name="Petersen C."/>
            <person name="Sorensen T."/>
            <person name="Nielsen M.R."/>
            <person name="Sondergaard T.E."/>
            <person name="Sorensen J.L."/>
            <person name="Fitzpatrick D.A."/>
            <person name="Frisvad J.C."/>
            <person name="Nielsen K.L."/>
        </authorList>
    </citation>
    <scope>NUCLEOTIDE SEQUENCE [LARGE SCALE GENOMIC DNA]</scope>
    <source>
        <strain evidence="9 10">IBT 35679</strain>
    </source>
</reference>
<feature type="domain" description="Zn(2)-C6 fungal-type" evidence="8">
    <location>
        <begin position="38"/>
        <end position="67"/>
    </location>
</feature>
<comment type="subcellular location">
    <subcellularLocation>
        <location evidence="1">Nucleus</location>
    </subcellularLocation>
</comment>